<dbReference type="Proteomes" id="UP000321571">
    <property type="component" value="Unassembled WGS sequence"/>
</dbReference>
<keyword evidence="2 3" id="KW-0560">Oxidoreductase</keyword>
<dbReference type="InterPro" id="IPR036291">
    <property type="entry name" value="NAD(P)-bd_dom_sf"/>
</dbReference>
<dbReference type="FunFam" id="3.40.50.720:FF:000084">
    <property type="entry name" value="Short-chain dehydrogenase reductase"/>
    <property type="match status" value="1"/>
</dbReference>
<dbReference type="OrthoDB" id="3189729at2"/>
<dbReference type="PROSITE" id="PS00061">
    <property type="entry name" value="ADH_SHORT"/>
    <property type="match status" value="1"/>
</dbReference>
<dbReference type="PANTHER" id="PTHR24321">
    <property type="entry name" value="DEHYDROGENASES, SHORT CHAIN"/>
    <property type="match status" value="1"/>
</dbReference>
<dbReference type="InterPro" id="IPR002347">
    <property type="entry name" value="SDR_fam"/>
</dbReference>
<dbReference type="PANTHER" id="PTHR24321:SF8">
    <property type="entry name" value="ESTRADIOL 17-BETA-DEHYDROGENASE 8-RELATED"/>
    <property type="match status" value="1"/>
</dbReference>
<dbReference type="Gene3D" id="3.40.50.720">
    <property type="entry name" value="NAD(P)-binding Rossmann-like Domain"/>
    <property type="match status" value="1"/>
</dbReference>
<comment type="similarity">
    <text evidence="1">Belongs to the short-chain dehydrogenases/reductases (SDR) family.</text>
</comment>
<dbReference type="GO" id="GO:0047936">
    <property type="term" value="F:glucose 1-dehydrogenase [NAD(P)+] activity"/>
    <property type="evidence" value="ECO:0007669"/>
    <property type="project" value="UniProtKB-EC"/>
</dbReference>
<evidence type="ECO:0000313" key="4">
    <source>
        <dbReference type="Proteomes" id="UP000321571"/>
    </source>
</evidence>
<evidence type="ECO:0000313" key="3">
    <source>
        <dbReference type="EMBL" id="TXL60710.1"/>
    </source>
</evidence>
<organism evidence="3 4">
    <name type="scientific">Aeromicrobium terrae</name>
    <dbReference type="NCBI Taxonomy" id="2498846"/>
    <lineage>
        <taxon>Bacteria</taxon>
        <taxon>Bacillati</taxon>
        <taxon>Actinomycetota</taxon>
        <taxon>Actinomycetes</taxon>
        <taxon>Propionibacteriales</taxon>
        <taxon>Nocardioidaceae</taxon>
        <taxon>Aeromicrobium</taxon>
    </lineage>
</organism>
<dbReference type="AlphaFoldDB" id="A0A5C8NHV0"/>
<dbReference type="PRINTS" id="PR00080">
    <property type="entry name" value="SDRFAMILY"/>
</dbReference>
<dbReference type="NCBIfam" id="NF005559">
    <property type="entry name" value="PRK07231.1"/>
    <property type="match status" value="1"/>
</dbReference>
<dbReference type="EMBL" id="VDUX01000004">
    <property type="protein sequence ID" value="TXL60710.1"/>
    <property type="molecule type" value="Genomic_DNA"/>
</dbReference>
<accession>A0A5C8NHV0</accession>
<dbReference type="Pfam" id="PF13561">
    <property type="entry name" value="adh_short_C2"/>
    <property type="match status" value="1"/>
</dbReference>
<dbReference type="EC" id="1.1.1.47" evidence="3"/>
<name>A0A5C8NHV0_9ACTN</name>
<comment type="caution">
    <text evidence="3">The sequence shown here is derived from an EMBL/GenBank/DDBJ whole genome shotgun (WGS) entry which is preliminary data.</text>
</comment>
<protein>
    <submittedName>
        <fullName evidence="3">Glucose 1-dehydrogenase</fullName>
        <ecNumber evidence="3">1.1.1.47</ecNumber>
    </submittedName>
</protein>
<dbReference type="RefSeq" id="WP_147686254.1">
    <property type="nucleotide sequence ID" value="NZ_VDUX01000004.1"/>
</dbReference>
<dbReference type="InterPro" id="IPR020904">
    <property type="entry name" value="Sc_DH/Rdtase_CS"/>
</dbReference>
<proteinExistence type="inferred from homology"/>
<evidence type="ECO:0000256" key="2">
    <source>
        <dbReference type="ARBA" id="ARBA00023002"/>
    </source>
</evidence>
<gene>
    <name evidence="3" type="ORF">FHP06_09790</name>
</gene>
<dbReference type="PRINTS" id="PR00081">
    <property type="entry name" value="GDHRDH"/>
</dbReference>
<keyword evidence="4" id="KW-1185">Reference proteome</keyword>
<evidence type="ECO:0000256" key="1">
    <source>
        <dbReference type="ARBA" id="ARBA00006484"/>
    </source>
</evidence>
<sequence>MSHSLTDQIAVVTGAAHGIGLTIARTLADAGASVVVSDIDEAAAKAAAEQIPRATAIACDVTDEAQVKSLVDQTVSTHGALHVMVPNAGVATVTPILGMDLATWRSVTSVNLDGVFLALRYAAPAIIESGGGSVVTIASVTANAGSPLIAHYAAAKAGVVNLTKTAAAELRDQGVRVNAVLPGFVDTALVTNQVSSFEQALGLDAGGFDQLIAMKQGRYGTVQEVADAVLFLASDAASFCSGSGIVLDGGLNTSLL</sequence>
<reference evidence="3 4" key="1">
    <citation type="submission" date="2019-06" db="EMBL/GenBank/DDBJ databases">
        <title>Aeromicrobium sp. nov., isolated from a maize field.</title>
        <authorList>
            <person name="Lin S.-Y."/>
            <person name="Tsai C.-F."/>
            <person name="Young C.-C."/>
        </authorList>
    </citation>
    <scope>NUCLEOTIDE SEQUENCE [LARGE SCALE GENOMIC DNA]</scope>
    <source>
        <strain evidence="3 4">CC-CFT486</strain>
    </source>
</reference>
<dbReference type="SUPFAM" id="SSF51735">
    <property type="entry name" value="NAD(P)-binding Rossmann-fold domains"/>
    <property type="match status" value="1"/>
</dbReference>